<reference evidence="2" key="1">
    <citation type="submission" date="2017-05" db="UniProtKB">
        <authorList>
            <consortium name="EnsemblMetazoa"/>
        </authorList>
    </citation>
    <scope>IDENTIFICATION</scope>
</reference>
<protein>
    <submittedName>
        <fullName evidence="2">Uncharacterized protein</fullName>
    </submittedName>
</protein>
<dbReference type="EnsemblMetazoa" id="Aqu2.1.39389_001">
    <property type="protein sequence ID" value="Aqu2.1.39389_001"/>
    <property type="gene ID" value="Aqu2.1.39389"/>
</dbReference>
<feature type="compositionally biased region" description="Gly residues" evidence="1">
    <location>
        <begin position="128"/>
        <end position="139"/>
    </location>
</feature>
<accession>A0A1X7VHV3</accession>
<organism evidence="2">
    <name type="scientific">Amphimedon queenslandica</name>
    <name type="common">Sponge</name>
    <dbReference type="NCBI Taxonomy" id="400682"/>
    <lineage>
        <taxon>Eukaryota</taxon>
        <taxon>Metazoa</taxon>
        <taxon>Porifera</taxon>
        <taxon>Demospongiae</taxon>
        <taxon>Heteroscleromorpha</taxon>
        <taxon>Haplosclerida</taxon>
        <taxon>Niphatidae</taxon>
        <taxon>Amphimedon</taxon>
    </lineage>
</organism>
<evidence type="ECO:0000313" key="2">
    <source>
        <dbReference type="EnsemblMetazoa" id="Aqu2.1.39389_001"/>
    </source>
</evidence>
<proteinExistence type="predicted"/>
<feature type="region of interest" description="Disordered" evidence="1">
    <location>
        <begin position="1"/>
        <end position="93"/>
    </location>
</feature>
<sequence length="155" mass="16291">MAADGDGLRDILDDDMESDTLTPQGSNKPVDPMALHHSSPAPDPTPRRGSLGSRLPSREGQHHQEVQVGGNDNHNEGGGQRRVLTRGGEAGEVEDLEEVRAEVVEEVLRTKEVVIREDEKGLAVVIGGDAGEGAGGNNLGGKIESGKCTASLRDP</sequence>
<name>A0A1X7VHV3_AMPQE</name>
<dbReference type="InParanoid" id="A0A1X7VHV3"/>
<feature type="compositionally biased region" description="Basic and acidic residues" evidence="1">
    <location>
        <begin position="1"/>
        <end position="11"/>
    </location>
</feature>
<dbReference type="AlphaFoldDB" id="A0A1X7VHV3"/>
<evidence type="ECO:0000256" key="1">
    <source>
        <dbReference type="SAM" id="MobiDB-lite"/>
    </source>
</evidence>
<feature type="region of interest" description="Disordered" evidence="1">
    <location>
        <begin position="127"/>
        <end position="155"/>
    </location>
</feature>
<feature type="compositionally biased region" description="Basic and acidic residues" evidence="1">
    <location>
        <begin position="56"/>
        <end position="65"/>
    </location>
</feature>